<keyword evidence="3" id="KW-0813">Transport</keyword>
<dbReference type="SUPFAM" id="SSF56954">
    <property type="entry name" value="Outer membrane efflux proteins (OEP)"/>
    <property type="match status" value="1"/>
</dbReference>
<keyword evidence="10" id="KW-1185">Reference proteome</keyword>
<keyword evidence="8" id="KW-0732">Signal</keyword>
<evidence type="ECO:0000256" key="1">
    <source>
        <dbReference type="ARBA" id="ARBA00004442"/>
    </source>
</evidence>
<organism evidence="9 10">
    <name type="scientific">Pontibacter mangrovi</name>
    <dbReference type="NCBI Taxonomy" id="2589816"/>
    <lineage>
        <taxon>Bacteria</taxon>
        <taxon>Pseudomonadati</taxon>
        <taxon>Bacteroidota</taxon>
        <taxon>Cytophagia</taxon>
        <taxon>Cytophagales</taxon>
        <taxon>Hymenobacteraceae</taxon>
        <taxon>Pontibacter</taxon>
    </lineage>
</organism>
<dbReference type="PANTHER" id="PTHR30026:SF20">
    <property type="entry name" value="OUTER MEMBRANE PROTEIN TOLC"/>
    <property type="match status" value="1"/>
</dbReference>
<gene>
    <name evidence="9" type="ORF">FJM65_07715</name>
</gene>
<evidence type="ECO:0000256" key="8">
    <source>
        <dbReference type="SAM" id="SignalP"/>
    </source>
</evidence>
<reference evidence="9 10" key="1">
    <citation type="submission" date="2019-06" db="EMBL/GenBank/DDBJ databases">
        <title>A novel bacterium of genus Pontibacter, isolated from marine sediment.</title>
        <authorList>
            <person name="Huang H."/>
            <person name="Mo K."/>
            <person name="Hu Y."/>
        </authorList>
    </citation>
    <scope>NUCLEOTIDE SEQUENCE [LARGE SCALE GENOMIC DNA]</scope>
    <source>
        <strain evidence="9 10">HB172049</strain>
    </source>
</reference>
<evidence type="ECO:0000256" key="5">
    <source>
        <dbReference type="ARBA" id="ARBA00022692"/>
    </source>
</evidence>
<dbReference type="RefSeq" id="WP_140620921.1">
    <property type="nucleotide sequence ID" value="NZ_VFRQ01000003.1"/>
</dbReference>
<dbReference type="PANTHER" id="PTHR30026">
    <property type="entry name" value="OUTER MEMBRANE PROTEIN TOLC"/>
    <property type="match status" value="1"/>
</dbReference>
<dbReference type="Gene3D" id="1.20.1600.10">
    <property type="entry name" value="Outer membrane efflux proteins (OEP)"/>
    <property type="match status" value="1"/>
</dbReference>
<comment type="caution">
    <text evidence="9">The sequence shown here is derived from an EMBL/GenBank/DDBJ whole genome shotgun (WGS) entry which is preliminary data.</text>
</comment>
<evidence type="ECO:0000256" key="3">
    <source>
        <dbReference type="ARBA" id="ARBA00022448"/>
    </source>
</evidence>
<feature type="chain" id="PRO_5021261515" evidence="8">
    <location>
        <begin position="27"/>
        <end position="480"/>
    </location>
</feature>
<dbReference type="Proteomes" id="UP000316727">
    <property type="component" value="Unassembled WGS sequence"/>
</dbReference>
<dbReference type="InterPro" id="IPR003423">
    <property type="entry name" value="OMP_efflux"/>
</dbReference>
<name>A0A501WH39_9BACT</name>
<proteinExistence type="inferred from homology"/>
<dbReference type="GO" id="GO:0015288">
    <property type="term" value="F:porin activity"/>
    <property type="evidence" value="ECO:0007669"/>
    <property type="project" value="TreeGrafter"/>
</dbReference>
<accession>A0A501WH39</accession>
<keyword evidence="7" id="KW-0998">Cell outer membrane</keyword>
<comment type="subcellular location">
    <subcellularLocation>
        <location evidence="1">Cell outer membrane</location>
    </subcellularLocation>
</comment>
<dbReference type="GO" id="GO:0015562">
    <property type="term" value="F:efflux transmembrane transporter activity"/>
    <property type="evidence" value="ECO:0007669"/>
    <property type="project" value="InterPro"/>
</dbReference>
<dbReference type="AlphaFoldDB" id="A0A501WH39"/>
<evidence type="ECO:0000256" key="7">
    <source>
        <dbReference type="ARBA" id="ARBA00023237"/>
    </source>
</evidence>
<dbReference type="GO" id="GO:1990281">
    <property type="term" value="C:efflux pump complex"/>
    <property type="evidence" value="ECO:0007669"/>
    <property type="project" value="TreeGrafter"/>
</dbReference>
<evidence type="ECO:0000256" key="4">
    <source>
        <dbReference type="ARBA" id="ARBA00022452"/>
    </source>
</evidence>
<dbReference type="EMBL" id="VFRQ01000003">
    <property type="protein sequence ID" value="TPE44896.1"/>
    <property type="molecule type" value="Genomic_DNA"/>
</dbReference>
<keyword evidence="5" id="KW-0812">Transmembrane</keyword>
<keyword evidence="4" id="KW-1134">Transmembrane beta strand</keyword>
<dbReference type="Pfam" id="PF02321">
    <property type="entry name" value="OEP"/>
    <property type="match status" value="1"/>
</dbReference>
<comment type="similarity">
    <text evidence="2">Belongs to the outer membrane factor (OMF) (TC 1.B.17) family.</text>
</comment>
<protein>
    <submittedName>
        <fullName evidence="9">TolC family protein</fullName>
    </submittedName>
</protein>
<dbReference type="GO" id="GO:0009279">
    <property type="term" value="C:cell outer membrane"/>
    <property type="evidence" value="ECO:0007669"/>
    <property type="project" value="UniProtKB-SubCell"/>
</dbReference>
<feature type="signal peptide" evidence="8">
    <location>
        <begin position="1"/>
        <end position="26"/>
    </location>
</feature>
<dbReference type="InterPro" id="IPR051906">
    <property type="entry name" value="TolC-like"/>
</dbReference>
<keyword evidence="6" id="KW-0472">Membrane</keyword>
<evidence type="ECO:0000256" key="2">
    <source>
        <dbReference type="ARBA" id="ARBA00007613"/>
    </source>
</evidence>
<sequence>MRININIRALLLFAALFILAMPTIRAQQPDSVQQVLTLQEFYQIVLQYHPVASQGALLPEQARQELRIARGTLDPVISSKVYRKEYGGKEYYQLWSNTLRVPLWFGPELKAGFDKNSGANLNPMDYTSSEGLSSVGISVPLGQGLFIDERRATIRQARLMQDVAEAERVKLINKLLLQATKDYWDWLLYFRQVQLYQEAVELAEFRLQAVRARVQESDLAAIDTVEALTEVQTRQVLLQEAQLGYNNARLMVATHLWAEDETPLELQETTTPALTGSEIVPLPQNELQQLLETAKANHPDLRKLSLKGEQLQLDRRVAADKLKPKLNAEYNLLQSDFYMRPEAIDRAYMGENYKLGLSFSLPLFLREERGKLQLTKAKQQANALELTQTTREVENSILAAYNEWLALEEQIRLQEQMVENANTLRNGEAVRFQNGESSLFLVNSREMKLMEAQVKLYTLRAKYAKARTFLYWSAGSIEVE</sequence>
<dbReference type="OrthoDB" id="581172at2"/>
<evidence type="ECO:0000313" key="9">
    <source>
        <dbReference type="EMBL" id="TPE44896.1"/>
    </source>
</evidence>
<evidence type="ECO:0000256" key="6">
    <source>
        <dbReference type="ARBA" id="ARBA00023136"/>
    </source>
</evidence>
<evidence type="ECO:0000313" key="10">
    <source>
        <dbReference type="Proteomes" id="UP000316727"/>
    </source>
</evidence>